<evidence type="ECO:0000256" key="2">
    <source>
        <dbReference type="SAM" id="SignalP"/>
    </source>
</evidence>
<protein>
    <recommendedName>
        <fullName evidence="3">WSC domain-containing protein</fullName>
    </recommendedName>
</protein>
<accession>A0A2J6T8Q1</accession>
<feature type="domain" description="WSC" evidence="3">
    <location>
        <begin position="860"/>
        <end position="969"/>
    </location>
</feature>
<dbReference type="GeneID" id="36594964"/>
<dbReference type="EMBL" id="KZ613816">
    <property type="protein sequence ID" value="PMD59417.1"/>
    <property type="molecule type" value="Genomic_DNA"/>
</dbReference>
<reference evidence="4 5" key="1">
    <citation type="submission" date="2016-04" db="EMBL/GenBank/DDBJ databases">
        <title>A degradative enzymes factory behind the ericoid mycorrhizal symbiosis.</title>
        <authorList>
            <consortium name="DOE Joint Genome Institute"/>
            <person name="Martino E."/>
            <person name="Morin E."/>
            <person name="Grelet G."/>
            <person name="Kuo A."/>
            <person name="Kohler A."/>
            <person name="Daghino S."/>
            <person name="Barry K."/>
            <person name="Choi C."/>
            <person name="Cichocki N."/>
            <person name="Clum A."/>
            <person name="Copeland A."/>
            <person name="Hainaut M."/>
            <person name="Haridas S."/>
            <person name="Labutti K."/>
            <person name="Lindquist E."/>
            <person name="Lipzen A."/>
            <person name="Khouja H.-R."/>
            <person name="Murat C."/>
            <person name="Ohm R."/>
            <person name="Olson A."/>
            <person name="Spatafora J."/>
            <person name="Veneault-Fourrey C."/>
            <person name="Henrissat B."/>
            <person name="Grigoriev I."/>
            <person name="Martin F."/>
            <person name="Perotto S."/>
        </authorList>
    </citation>
    <scope>NUCLEOTIDE SEQUENCE [LARGE SCALE GENOMIC DNA]</scope>
    <source>
        <strain evidence="4 5">E</strain>
    </source>
</reference>
<keyword evidence="2" id="KW-0732">Signal</keyword>
<sequence length="983" mass="100234">MKWSALLGLAFVGAVHSFASTDSLQDADPAQSGYLPNHNMDPNKLSTFKQGWKNTYNANEAFYAKPLTWTPAGSNAEQVILVSNQNIIRIVDGATGALLNSRTLDPPFAATDSNCGDIPNTIGITGTPYIDGSTNIMYFFSKGYKNGAPTGSGTLNGQYKFYAVQLPSLNDANGFPIVIDGNHADNDPTRYFLGGTVLQRPAVSSIGNIVMGGFGGHCDNFNYTGMFVAVSKVPGVGITNIQAMEANPGAPQPQTLDYLNQGGGKAGIWMGGMGMATDAAAGRVYFVTGNGRGAGDNGGGAPASGKKYTSTLQQVTVHFDVSPSGVLTQADYFEPYEYQSLNGGDRDFGSSGAALLDPVFSGNGVSRIIIAGGKSGKIYIMNADNLGGFANGPGGSDSVIQTILAPGSMLSGVGSYPLEGGYIYFAPSGFSLFAYKFGTDNQGNPVFTQAGKSALTFAGKTIPTITTLNGQPGTAIVWMADVNNGLVAYNAIPQNGVLVPYSIPATGRLQKNQRPGFGNGRCYSSSTNNVMMIGGSSTPPPLTCTPSPLNFGSVTVGQTKTVQVTCTAGTALNLQGCTTGLGTFSCSGIPASVASGGQFTFPVTFDLTDSNIEKVRQGGFQVLPGAEGTTLNILSSTGALQTSVQLTATVVASGGFIVFGAKTVDFGGLTVGGSSTGSVTVTNKGAGVLTLTGYAWQDLTTTGPPFINVTASNPNTVIGTAFTSTNFPALGLQIQPGASISISMVFSPQSAGTSSSMLTIWSDGGFSDVMLVGTAAQGTSSSSSSSSSTSTPSSSSSSSSTISSASTSSSVFSSSSSALTSSSTTSSGPSSVSATTTASTFSTITTSSNPTPTVSGTPGSYNYMGCFSDLSSGHALPLLFRNNSVTPELCEAYVSSLAHKPTPTVLPYYYVEYHRECYGGSSFSFGSSAITSLVGTKACSMVCSGSIGAQVTGTAKCGGSKEFNLYAAGGLVSWAGVATTVTK</sequence>
<organism evidence="4 5">
    <name type="scientific">Hyaloscypha bicolor E</name>
    <dbReference type="NCBI Taxonomy" id="1095630"/>
    <lineage>
        <taxon>Eukaryota</taxon>
        <taxon>Fungi</taxon>
        <taxon>Dikarya</taxon>
        <taxon>Ascomycota</taxon>
        <taxon>Pezizomycotina</taxon>
        <taxon>Leotiomycetes</taxon>
        <taxon>Helotiales</taxon>
        <taxon>Hyaloscyphaceae</taxon>
        <taxon>Hyaloscypha</taxon>
        <taxon>Hyaloscypha bicolor</taxon>
    </lineage>
</organism>
<gene>
    <name evidence="4" type="ORF">K444DRAFT_663834</name>
</gene>
<dbReference type="STRING" id="1095630.A0A2J6T8Q1"/>
<evidence type="ECO:0000313" key="4">
    <source>
        <dbReference type="EMBL" id="PMD59417.1"/>
    </source>
</evidence>
<evidence type="ECO:0000259" key="3">
    <source>
        <dbReference type="PROSITE" id="PS51212"/>
    </source>
</evidence>
<feature type="signal peptide" evidence="2">
    <location>
        <begin position="1"/>
        <end position="17"/>
    </location>
</feature>
<proteinExistence type="predicted"/>
<feature type="region of interest" description="Disordered" evidence="1">
    <location>
        <begin position="777"/>
        <end position="805"/>
    </location>
</feature>
<dbReference type="Proteomes" id="UP000235371">
    <property type="component" value="Unassembled WGS sequence"/>
</dbReference>
<evidence type="ECO:0000313" key="5">
    <source>
        <dbReference type="Proteomes" id="UP000235371"/>
    </source>
</evidence>
<keyword evidence="5" id="KW-1185">Reference proteome</keyword>
<dbReference type="InterPro" id="IPR013783">
    <property type="entry name" value="Ig-like_fold"/>
</dbReference>
<dbReference type="PROSITE" id="PS51212">
    <property type="entry name" value="WSC"/>
    <property type="match status" value="1"/>
</dbReference>
<dbReference type="Gene3D" id="2.60.40.10">
    <property type="entry name" value="Immunoglobulins"/>
    <property type="match status" value="2"/>
</dbReference>
<feature type="chain" id="PRO_5014417993" description="WSC domain-containing protein" evidence="2">
    <location>
        <begin position="18"/>
        <end position="983"/>
    </location>
</feature>
<evidence type="ECO:0000256" key="1">
    <source>
        <dbReference type="SAM" id="MobiDB-lite"/>
    </source>
</evidence>
<dbReference type="InterPro" id="IPR002889">
    <property type="entry name" value="WSC_carb-bd"/>
</dbReference>
<feature type="compositionally biased region" description="Low complexity" evidence="1">
    <location>
        <begin position="779"/>
        <end position="805"/>
    </location>
</feature>
<dbReference type="AlphaFoldDB" id="A0A2J6T8Q1"/>
<name>A0A2J6T8Q1_9HELO</name>
<dbReference type="OrthoDB" id="3526573at2759"/>
<dbReference type="InParanoid" id="A0A2J6T8Q1"/>
<dbReference type="RefSeq" id="XP_024736321.1">
    <property type="nucleotide sequence ID" value="XM_024886887.1"/>
</dbReference>